<dbReference type="Pfam" id="PF13692">
    <property type="entry name" value="Glyco_trans_1_4"/>
    <property type="match status" value="1"/>
</dbReference>
<keyword evidence="2" id="KW-0808">Transferase</keyword>
<keyword evidence="3" id="KW-1185">Reference proteome</keyword>
<reference evidence="3" key="1">
    <citation type="submission" date="2018-04" db="EMBL/GenBank/DDBJ databases">
        <authorList>
            <person name="Lucker S."/>
            <person name="Sakoula D."/>
        </authorList>
    </citation>
    <scope>NUCLEOTIDE SEQUENCE [LARGE SCALE GENOMIC DNA]</scope>
</reference>
<evidence type="ECO:0000313" key="2">
    <source>
        <dbReference type="EMBL" id="SPP65627.1"/>
    </source>
</evidence>
<dbReference type="GO" id="GO:0016757">
    <property type="term" value="F:glycosyltransferase activity"/>
    <property type="evidence" value="ECO:0007669"/>
    <property type="project" value="UniProtKB-KW"/>
</dbReference>
<protein>
    <submittedName>
        <fullName evidence="2">Alpha-D-QuiNAc alpha-1,3-galactosyltransferase</fullName>
        <ecNumber evidence="2">2.4.1.-</ecNumber>
    </submittedName>
</protein>
<dbReference type="InterPro" id="IPR028098">
    <property type="entry name" value="Glyco_trans_4-like_N"/>
</dbReference>
<dbReference type="PANTHER" id="PTHR12526:SF638">
    <property type="entry name" value="SPORE COAT PROTEIN SA"/>
    <property type="match status" value="1"/>
</dbReference>
<sequence length="388" mass="43441">MRPRLLFLITEDWTFWEIRRDLARLAREAGYDVTVATRVTAHAERIRQEGFELIPIMMLREGRNPFRELRTLFELVRIYRRVRPQIVQHVAMKPVLYGSLAAWVARIPVVINVFGGLGYAFTDRPQDTSVLRSILQRGLRWAIALSRSVVVVQNQDDRDVLIQEHIVDPSRIRLIAGSGVDLHRFVPVEPPSGDPIVMLVGRMLWDKGVGEFVEAVAQLKKQGVCARFVLVGRCDQGNPTAIPEAQLQRWIREYGVEWWGHREDLPTVFGQATLVVLPSYREGLPKVLLEAAACGKAVIATDVPGCRSVVHHQQTGLLVPVHDAAALAEAIAGLVGNAEQRMILGEAARQFVMREHSSKKISAAFLSLYRELLGPSAPAPAMIQDAWP</sequence>
<dbReference type="Proteomes" id="UP000248168">
    <property type="component" value="Unassembled WGS sequence"/>
</dbReference>
<dbReference type="CDD" id="cd03808">
    <property type="entry name" value="GT4_CapM-like"/>
    <property type="match status" value="1"/>
</dbReference>
<dbReference type="EMBL" id="OUNR01000017">
    <property type="protein sequence ID" value="SPP65627.1"/>
    <property type="molecule type" value="Genomic_DNA"/>
</dbReference>
<gene>
    <name evidence="2" type="ORF">NITLEN_40100</name>
</gene>
<dbReference type="OrthoDB" id="9775208at2"/>
<proteinExistence type="predicted"/>
<dbReference type="InParanoid" id="A0A330L6V1"/>
<dbReference type="RefSeq" id="WP_121989886.1">
    <property type="nucleotide sequence ID" value="NZ_OUNR01000017.1"/>
</dbReference>
<dbReference type="PANTHER" id="PTHR12526">
    <property type="entry name" value="GLYCOSYLTRANSFERASE"/>
    <property type="match status" value="1"/>
</dbReference>
<evidence type="ECO:0000313" key="3">
    <source>
        <dbReference type="Proteomes" id="UP000248168"/>
    </source>
</evidence>
<dbReference type="Pfam" id="PF13477">
    <property type="entry name" value="Glyco_trans_4_2"/>
    <property type="match status" value="1"/>
</dbReference>
<dbReference type="FunCoup" id="A0A330L6V1">
    <property type="interactions" value="258"/>
</dbReference>
<dbReference type="SUPFAM" id="SSF53756">
    <property type="entry name" value="UDP-Glycosyltransferase/glycogen phosphorylase"/>
    <property type="match status" value="1"/>
</dbReference>
<dbReference type="AlphaFoldDB" id="A0A330L6V1"/>
<organism evidence="2 3">
    <name type="scientific">Nitrospira lenta</name>
    <dbReference type="NCBI Taxonomy" id="1436998"/>
    <lineage>
        <taxon>Bacteria</taxon>
        <taxon>Pseudomonadati</taxon>
        <taxon>Nitrospirota</taxon>
        <taxon>Nitrospiria</taxon>
        <taxon>Nitrospirales</taxon>
        <taxon>Nitrospiraceae</taxon>
        <taxon>Nitrospira</taxon>
    </lineage>
</organism>
<keyword evidence="2" id="KW-0328">Glycosyltransferase</keyword>
<dbReference type="EC" id="2.4.1.-" evidence="2"/>
<accession>A0A330L6V1</accession>
<feature type="domain" description="Glycosyltransferase subfamily 4-like N-terminal" evidence="1">
    <location>
        <begin position="4"/>
        <end position="140"/>
    </location>
</feature>
<evidence type="ECO:0000259" key="1">
    <source>
        <dbReference type="Pfam" id="PF13477"/>
    </source>
</evidence>
<name>A0A330L6V1_9BACT</name>
<dbReference type="Gene3D" id="3.40.50.2000">
    <property type="entry name" value="Glycogen Phosphorylase B"/>
    <property type="match status" value="2"/>
</dbReference>